<dbReference type="CDD" id="cd18081">
    <property type="entry name" value="RlmH-like"/>
    <property type="match status" value="1"/>
</dbReference>
<keyword evidence="3 5" id="KW-0949">S-adenosyl-L-methionine</keyword>
<sequence length="188" mass="21512">MIDSGKDQNNSKTGKWIRHGREGKESLTFATVKVHVYYIGKTNETYLKEGEAIYAKRLKHYLPVTFEVLPDVKGGGKLSPEKLKIKEGEMVLARLKNDDGLILLDEGGKQFGSVEFANWMDKQLQRPYRRLVFLVGGAFGFSPAVYQRANGKLSLSKMTFSHQMIRLFFAEQLYRGMTILRGEKYHNE</sequence>
<dbReference type="EMBL" id="FOFB01000001">
    <property type="protein sequence ID" value="SEP56086.1"/>
    <property type="molecule type" value="Genomic_DNA"/>
</dbReference>
<dbReference type="InParanoid" id="A0A1H8YVD2"/>
<comment type="subunit">
    <text evidence="5">Homodimer.</text>
</comment>
<dbReference type="PANTHER" id="PTHR33603:SF1">
    <property type="entry name" value="RIBOSOMAL RNA LARGE SUBUNIT METHYLTRANSFERASE H"/>
    <property type="match status" value="1"/>
</dbReference>
<keyword evidence="2 5" id="KW-0808">Transferase</keyword>
<evidence type="ECO:0000256" key="4">
    <source>
        <dbReference type="ARBA" id="ARBA00038303"/>
    </source>
</evidence>
<feature type="binding site" evidence="5">
    <location>
        <position position="136"/>
    </location>
    <ligand>
        <name>S-adenosyl-L-methionine</name>
        <dbReference type="ChEBI" id="CHEBI:59789"/>
    </ligand>
</feature>
<name>A0A1H8YVD2_9BACT</name>
<reference evidence="7" key="1">
    <citation type="submission" date="2016-10" db="EMBL/GenBank/DDBJ databases">
        <authorList>
            <person name="Varghese N."/>
            <person name="Submissions S."/>
        </authorList>
    </citation>
    <scope>NUCLEOTIDE SEQUENCE [LARGE SCALE GENOMIC DNA]</scope>
    <source>
        <strain evidence="7">DSM 24740</strain>
    </source>
</reference>
<comment type="function">
    <text evidence="5">Specifically methylates the pseudouridine at position 1915 (m3Psi1915) in 23S rRNA.</text>
</comment>
<evidence type="ECO:0000256" key="3">
    <source>
        <dbReference type="ARBA" id="ARBA00022691"/>
    </source>
</evidence>
<feature type="binding site" evidence="5">
    <location>
        <position position="104"/>
    </location>
    <ligand>
        <name>S-adenosyl-L-methionine</name>
        <dbReference type="ChEBI" id="CHEBI:59789"/>
    </ligand>
</feature>
<dbReference type="InterPro" id="IPR029028">
    <property type="entry name" value="Alpha/beta_knot_MTases"/>
</dbReference>
<keyword evidence="5" id="KW-0698">rRNA processing</keyword>
<comment type="similarity">
    <text evidence="4 5">Belongs to the RNA methyltransferase RlmH family.</text>
</comment>
<dbReference type="HAMAP" id="MF_00658">
    <property type="entry name" value="23SrRNA_methyltr_H"/>
    <property type="match status" value="1"/>
</dbReference>
<keyword evidence="5" id="KW-0963">Cytoplasm</keyword>
<dbReference type="Pfam" id="PF02590">
    <property type="entry name" value="SPOUT_MTase"/>
    <property type="match status" value="1"/>
</dbReference>
<dbReference type="InterPro" id="IPR029026">
    <property type="entry name" value="tRNA_m1G_MTases_N"/>
</dbReference>
<protein>
    <recommendedName>
        <fullName evidence="5">Ribosomal RNA large subunit methyltransferase H</fullName>
        <ecNumber evidence="5">2.1.1.177</ecNumber>
    </recommendedName>
    <alternativeName>
        <fullName evidence="5">23S rRNA (pseudouridine1915-N3)-methyltransferase</fullName>
    </alternativeName>
    <alternativeName>
        <fullName evidence="5">23S rRNA m3Psi1915 methyltransferase</fullName>
    </alternativeName>
    <alternativeName>
        <fullName evidence="5">rRNA (pseudouridine-N3-)-methyltransferase RlmH</fullName>
    </alternativeName>
</protein>
<dbReference type="GO" id="GO:0070038">
    <property type="term" value="F:rRNA (pseudouridine-N3-)-methyltransferase activity"/>
    <property type="evidence" value="ECO:0007669"/>
    <property type="project" value="UniProtKB-UniRule"/>
</dbReference>
<keyword evidence="1 5" id="KW-0489">Methyltransferase</keyword>
<gene>
    <name evidence="5" type="primary">rlmH</name>
    <name evidence="6" type="ORF">SAMN05444359_10125</name>
</gene>
<evidence type="ECO:0000313" key="7">
    <source>
        <dbReference type="Proteomes" id="UP000199021"/>
    </source>
</evidence>
<dbReference type="GO" id="GO:0005737">
    <property type="term" value="C:cytoplasm"/>
    <property type="evidence" value="ECO:0007669"/>
    <property type="project" value="UniProtKB-SubCell"/>
</dbReference>
<evidence type="ECO:0000256" key="2">
    <source>
        <dbReference type="ARBA" id="ARBA00022679"/>
    </source>
</evidence>
<dbReference type="STRING" id="478744.SAMN05444359_10125"/>
<dbReference type="Gene3D" id="3.40.1280.10">
    <property type="match status" value="1"/>
</dbReference>
<dbReference type="PANTHER" id="PTHR33603">
    <property type="entry name" value="METHYLTRANSFERASE"/>
    <property type="match status" value="1"/>
</dbReference>
<organism evidence="6 7">
    <name type="scientific">Neolewinella agarilytica</name>
    <dbReference type="NCBI Taxonomy" id="478744"/>
    <lineage>
        <taxon>Bacteria</taxon>
        <taxon>Pseudomonadati</taxon>
        <taxon>Bacteroidota</taxon>
        <taxon>Saprospiria</taxon>
        <taxon>Saprospirales</taxon>
        <taxon>Lewinellaceae</taxon>
        <taxon>Neolewinella</taxon>
    </lineage>
</organism>
<dbReference type="EC" id="2.1.1.177" evidence="5"/>
<comment type="catalytic activity">
    <reaction evidence="5">
        <text>pseudouridine(1915) in 23S rRNA + S-adenosyl-L-methionine = N(3)-methylpseudouridine(1915) in 23S rRNA + S-adenosyl-L-homocysteine + H(+)</text>
        <dbReference type="Rhea" id="RHEA:42752"/>
        <dbReference type="Rhea" id="RHEA-COMP:10221"/>
        <dbReference type="Rhea" id="RHEA-COMP:10222"/>
        <dbReference type="ChEBI" id="CHEBI:15378"/>
        <dbReference type="ChEBI" id="CHEBI:57856"/>
        <dbReference type="ChEBI" id="CHEBI:59789"/>
        <dbReference type="ChEBI" id="CHEBI:65314"/>
        <dbReference type="ChEBI" id="CHEBI:74486"/>
        <dbReference type="EC" id="2.1.1.177"/>
    </reaction>
</comment>
<evidence type="ECO:0000256" key="5">
    <source>
        <dbReference type="HAMAP-Rule" id="MF_00658"/>
    </source>
</evidence>
<dbReference type="PIRSF" id="PIRSF004505">
    <property type="entry name" value="MT_bac"/>
    <property type="match status" value="1"/>
</dbReference>
<proteinExistence type="inferred from homology"/>
<dbReference type="FunCoup" id="A0A1H8YVD2">
    <property type="interactions" value="191"/>
</dbReference>
<dbReference type="NCBIfam" id="NF000990">
    <property type="entry name" value="PRK00103.2-4"/>
    <property type="match status" value="1"/>
</dbReference>
<evidence type="ECO:0000256" key="1">
    <source>
        <dbReference type="ARBA" id="ARBA00022603"/>
    </source>
</evidence>
<dbReference type="SUPFAM" id="SSF75217">
    <property type="entry name" value="alpha/beta knot"/>
    <property type="match status" value="1"/>
</dbReference>
<dbReference type="Proteomes" id="UP000199021">
    <property type="component" value="Unassembled WGS sequence"/>
</dbReference>
<dbReference type="InterPro" id="IPR003742">
    <property type="entry name" value="RlmH-like"/>
</dbReference>
<accession>A0A1H8YVD2</accession>
<keyword evidence="7" id="KW-1185">Reference proteome</keyword>
<evidence type="ECO:0000313" key="6">
    <source>
        <dbReference type="EMBL" id="SEP56086.1"/>
    </source>
</evidence>
<feature type="binding site" evidence="5">
    <location>
        <begin position="155"/>
        <end position="160"/>
    </location>
    <ligand>
        <name>S-adenosyl-L-methionine</name>
        <dbReference type="ChEBI" id="CHEBI:59789"/>
    </ligand>
</feature>
<comment type="subcellular location">
    <subcellularLocation>
        <location evidence="5">Cytoplasm</location>
    </subcellularLocation>
</comment>
<dbReference type="AlphaFoldDB" id="A0A1H8YVD2"/>